<evidence type="ECO:0000256" key="5">
    <source>
        <dbReference type="ARBA" id="ARBA00022741"/>
    </source>
</evidence>
<keyword evidence="7" id="KW-0067">ATP-binding</keyword>
<gene>
    <name evidence="11" type="ORF">ACFPYJ_16505</name>
</gene>
<keyword evidence="9" id="KW-0812">Transmembrane</keyword>
<dbReference type="RefSeq" id="WP_379189274.1">
    <property type="nucleotide sequence ID" value="NZ_JBHSOW010000060.1"/>
</dbReference>
<evidence type="ECO:0000256" key="4">
    <source>
        <dbReference type="ARBA" id="ARBA00022679"/>
    </source>
</evidence>
<evidence type="ECO:0000256" key="1">
    <source>
        <dbReference type="ARBA" id="ARBA00000085"/>
    </source>
</evidence>
<proteinExistence type="predicted"/>
<keyword evidence="3" id="KW-0597">Phosphoprotein</keyword>
<keyword evidence="5" id="KW-0547">Nucleotide-binding</keyword>
<evidence type="ECO:0000256" key="3">
    <source>
        <dbReference type="ARBA" id="ARBA00022553"/>
    </source>
</evidence>
<organism evidence="11 12">
    <name type="scientific">Paenibacillus solisilvae</name>
    <dbReference type="NCBI Taxonomy" id="2486751"/>
    <lineage>
        <taxon>Bacteria</taxon>
        <taxon>Bacillati</taxon>
        <taxon>Bacillota</taxon>
        <taxon>Bacilli</taxon>
        <taxon>Bacillales</taxon>
        <taxon>Paenibacillaceae</taxon>
        <taxon>Paenibacillus</taxon>
    </lineage>
</organism>
<dbReference type="CDD" id="cd00082">
    <property type="entry name" value="HisKA"/>
    <property type="match status" value="1"/>
</dbReference>
<name>A0ABW0VXT6_9BACL</name>
<dbReference type="Pfam" id="PF02518">
    <property type="entry name" value="HATPase_c"/>
    <property type="match status" value="1"/>
</dbReference>
<accession>A0ABW0VXT6</accession>
<dbReference type="SUPFAM" id="SSF47384">
    <property type="entry name" value="Homodimeric domain of signal transducing histidine kinase"/>
    <property type="match status" value="1"/>
</dbReference>
<dbReference type="InterPro" id="IPR036890">
    <property type="entry name" value="HATPase_C_sf"/>
</dbReference>
<comment type="caution">
    <text evidence="11">The sequence shown here is derived from an EMBL/GenBank/DDBJ whole genome shotgun (WGS) entry which is preliminary data.</text>
</comment>
<keyword evidence="4" id="KW-0808">Transferase</keyword>
<dbReference type="InterPro" id="IPR003661">
    <property type="entry name" value="HisK_dim/P_dom"/>
</dbReference>
<evidence type="ECO:0000256" key="2">
    <source>
        <dbReference type="ARBA" id="ARBA00012438"/>
    </source>
</evidence>
<keyword evidence="9" id="KW-0472">Membrane</keyword>
<dbReference type="Pfam" id="PF00512">
    <property type="entry name" value="HisKA"/>
    <property type="match status" value="1"/>
</dbReference>
<dbReference type="Gene3D" id="1.10.287.130">
    <property type="match status" value="1"/>
</dbReference>
<reference evidence="12" key="1">
    <citation type="journal article" date="2019" name="Int. J. Syst. Evol. Microbiol.">
        <title>The Global Catalogue of Microorganisms (GCM) 10K type strain sequencing project: providing services to taxonomists for standard genome sequencing and annotation.</title>
        <authorList>
            <consortium name="The Broad Institute Genomics Platform"/>
            <consortium name="The Broad Institute Genome Sequencing Center for Infectious Disease"/>
            <person name="Wu L."/>
            <person name="Ma J."/>
        </authorList>
    </citation>
    <scope>NUCLEOTIDE SEQUENCE [LARGE SCALE GENOMIC DNA]</scope>
    <source>
        <strain evidence="12">CGMCC 1.3240</strain>
    </source>
</reference>
<dbReference type="EC" id="2.7.13.3" evidence="2"/>
<dbReference type="Gene3D" id="3.30.565.10">
    <property type="entry name" value="Histidine kinase-like ATPase, C-terminal domain"/>
    <property type="match status" value="1"/>
</dbReference>
<evidence type="ECO:0000256" key="6">
    <source>
        <dbReference type="ARBA" id="ARBA00022777"/>
    </source>
</evidence>
<evidence type="ECO:0000313" key="12">
    <source>
        <dbReference type="Proteomes" id="UP001596047"/>
    </source>
</evidence>
<dbReference type="InterPro" id="IPR004358">
    <property type="entry name" value="Sig_transdc_His_kin-like_C"/>
</dbReference>
<dbReference type="InterPro" id="IPR003594">
    <property type="entry name" value="HATPase_dom"/>
</dbReference>
<feature type="transmembrane region" description="Helical" evidence="9">
    <location>
        <begin position="30"/>
        <end position="53"/>
    </location>
</feature>
<sequence length="473" mass="53646">MNIKARFRKWMHREGGSVFSRTQTRLTLQYSGLLMLFLILFIVIVLGLLYYILINDSKRQINALADEEIAAVRDILIHSDNKKPANQVSPVYFTIGQNQFFYYWIDASGTLKFGEELQGEARGELLRWLSGWRPSSDKVRIADLYSRDRDRDFGERFHPEQEQKLKLMAAGRSLYMKNQLIGTLYIGRDVSFQFKLFRWSLAALLALGLLFFLLALYLSHIMSRRAMIPIAHSYTRQREFVADASHELRTPLSVILSSIDTLQMEETLGKDAFIQRVLGNMKGEVKRMTKLAGDLLTLARSDSGTLLLQSEPLDLTVHAQEMLLSLQPLAQAKQIDLQLKAPQTLPIRGDADRLEQLLVLLVDNAIKYTPDGGYVLVALSVETVKAASELKIIVQDTGIGIPPEEHQRIFARFYRRDKSRSRQLGGHGLGLAIAKWIVDAHQGSIQVVSKVGEGSTFTVRIPFERQTNNGQQK</sequence>
<dbReference type="CDD" id="cd16922">
    <property type="entry name" value="HATPase_EvgS-ArcB-TorS-like"/>
    <property type="match status" value="1"/>
</dbReference>
<dbReference type="SUPFAM" id="SSF55874">
    <property type="entry name" value="ATPase domain of HSP90 chaperone/DNA topoisomerase II/histidine kinase"/>
    <property type="match status" value="1"/>
</dbReference>
<keyword evidence="6 11" id="KW-0418">Kinase</keyword>
<comment type="catalytic activity">
    <reaction evidence="1">
        <text>ATP + protein L-histidine = ADP + protein N-phospho-L-histidine.</text>
        <dbReference type="EC" id="2.7.13.3"/>
    </reaction>
</comment>
<dbReference type="PRINTS" id="PR00344">
    <property type="entry name" value="BCTRLSENSOR"/>
</dbReference>
<evidence type="ECO:0000256" key="9">
    <source>
        <dbReference type="SAM" id="Phobius"/>
    </source>
</evidence>
<evidence type="ECO:0000259" key="10">
    <source>
        <dbReference type="PROSITE" id="PS50109"/>
    </source>
</evidence>
<keyword evidence="8" id="KW-0902">Two-component regulatory system</keyword>
<dbReference type="EMBL" id="JBHSOW010000060">
    <property type="protein sequence ID" value="MFC5650697.1"/>
    <property type="molecule type" value="Genomic_DNA"/>
</dbReference>
<keyword evidence="12" id="KW-1185">Reference proteome</keyword>
<dbReference type="InterPro" id="IPR005467">
    <property type="entry name" value="His_kinase_dom"/>
</dbReference>
<evidence type="ECO:0000256" key="8">
    <source>
        <dbReference type="ARBA" id="ARBA00023012"/>
    </source>
</evidence>
<dbReference type="GO" id="GO:0016301">
    <property type="term" value="F:kinase activity"/>
    <property type="evidence" value="ECO:0007669"/>
    <property type="project" value="UniProtKB-KW"/>
</dbReference>
<dbReference type="SMART" id="SM00388">
    <property type="entry name" value="HisKA"/>
    <property type="match status" value="1"/>
</dbReference>
<protein>
    <recommendedName>
        <fullName evidence="2">histidine kinase</fullName>
        <ecNumber evidence="2">2.7.13.3</ecNumber>
    </recommendedName>
</protein>
<dbReference type="Proteomes" id="UP001596047">
    <property type="component" value="Unassembled WGS sequence"/>
</dbReference>
<dbReference type="PROSITE" id="PS50109">
    <property type="entry name" value="HIS_KIN"/>
    <property type="match status" value="1"/>
</dbReference>
<dbReference type="PANTHER" id="PTHR43711:SF1">
    <property type="entry name" value="HISTIDINE KINASE 1"/>
    <property type="match status" value="1"/>
</dbReference>
<dbReference type="SMART" id="SM00387">
    <property type="entry name" value="HATPase_c"/>
    <property type="match status" value="1"/>
</dbReference>
<dbReference type="InterPro" id="IPR050736">
    <property type="entry name" value="Sensor_HK_Regulatory"/>
</dbReference>
<feature type="transmembrane region" description="Helical" evidence="9">
    <location>
        <begin position="196"/>
        <end position="218"/>
    </location>
</feature>
<keyword evidence="9" id="KW-1133">Transmembrane helix</keyword>
<feature type="domain" description="Histidine kinase" evidence="10">
    <location>
        <begin position="243"/>
        <end position="465"/>
    </location>
</feature>
<evidence type="ECO:0000313" key="11">
    <source>
        <dbReference type="EMBL" id="MFC5650697.1"/>
    </source>
</evidence>
<dbReference type="InterPro" id="IPR036097">
    <property type="entry name" value="HisK_dim/P_sf"/>
</dbReference>
<dbReference type="PANTHER" id="PTHR43711">
    <property type="entry name" value="TWO-COMPONENT HISTIDINE KINASE"/>
    <property type="match status" value="1"/>
</dbReference>
<evidence type="ECO:0000256" key="7">
    <source>
        <dbReference type="ARBA" id="ARBA00022840"/>
    </source>
</evidence>